<keyword evidence="1" id="KW-1133">Transmembrane helix</keyword>
<evidence type="ECO:0000313" key="2">
    <source>
        <dbReference type="EMBL" id="OGF83043.1"/>
    </source>
</evidence>
<dbReference type="AlphaFoldDB" id="A0A1F5X588"/>
<proteinExistence type="predicted"/>
<comment type="caution">
    <text evidence="2">The sequence shown here is derived from an EMBL/GenBank/DDBJ whole genome shotgun (WGS) entry which is preliminary data.</text>
</comment>
<keyword evidence="1" id="KW-0812">Transmembrane</keyword>
<evidence type="ECO:0000256" key="1">
    <source>
        <dbReference type="SAM" id="Phobius"/>
    </source>
</evidence>
<evidence type="ECO:0000313" key="3">
    <source>
        <dbReference type="Proteomes" id="UP000178684"/>
    </source>
</evidence>
<protein>
    <recommendedName>
        <fullName evidence="4">Cell division protein FtsL</fullName>
    </recommendedName>
</protein>
<gene>
    <name evidence="2" type="ORF">A3B18_02520</name>
</gene>
<accession>A0A1F5X588</accession>
<dbReference type="EMBL" id="MFIE01000007">
    <property type="protein sequence ID" value="OGF83043.1"/>
    <property type="molecule type" value="Genomic_DNA"/>
</dbReference>
<sequence>MQVYQERRKIHRFLRSRPVLIFLGLVALILLISSLRMVWRAYQASNAREKAQVEYERLLAQKTRIDETLGDLENSDVLEKEAKRRFNITSPGERVLIIVDREEEEGLMAKPPHLKLWNFVKNFFE</sequence>
<organism evidence="2 3">
    <name type="scientific">Candidatus Giovannonibacteria bacterium RIFCSPLOWO2_01_FULL_46_13</name>
    <dbReference type="NCBI Taxonomy" id="1798352"/>
    <lineage>
        <taxon>Bacteria</taxon>
        <taxon>Candidatus Giovannoniibacteriota</taxon>
    </lineage>
</organism>
<name>A0A1F5X588_9BACT</name>
<feature type="transmembrane region" description="Helical" evidence="1">
    <location>
        <begin position="20"/>
        <end position="39"/>
    </location>
</feature>
<evidence type="ECO:0008006" key="4">
    <source>
        <dbReference type="Google" id="ProtNLM"/>
    </source>
</evidence>
<dbReference type="Proteomes" id="UP000178684">
    <property type="component" value="Unassembled WGS sequence"/>
</dbReference>
<reference evidence="2 3" key="1">
    <citation type="journal article" date="2016" name="Nat. Commun.">
        <title>Thousands of microbial genomes shed light on interconnected biogeochemical processes in an aquifer system.</title>
        <authorList>
            <person name="Anantharaman K."/>
            <person name="Brown C.T."/>
            <person name="Hug L.A."/>
            <person name="Sharon I."/>
            <person name="Castelle C.J."/>
            <person name="Probst A.J."/>
            <person name="Thomas B.C."/>
            <person name="Singh A."/>
            <person name="Wilkins M.J."/>
            <person name="Karaoz U."/>
            <person name="Brodie E.L."/>
            <person name="Williams K.H."/>
            <person name="Hubbard S.S."/>
            <person name="Banfield J.F."/>
        </authorList>
    </citation>
    <scope>NUCLEOTIDE SEQUENCE [LARGE SCALE GENOMIC DNA]</scope>
</reference>
<keyword evidence="1" id="KW-0472">Membrane</keyword>